<sequence>MLQLIRHATLLLQLHGQRFLIDPFLGDRNAYPPIPQAGNDIPIPMLDLPLPPAQIQSLLIAADAVIVTHLHRDHWDDAAKALISKDKLLLTQPESIALLQAQGYTNVQDVQGTKLGAVQLFRTSGQHGTGAVGQRMGAVSGVIFKTPEMTVYLAGDTIWCPEVAAAITLYQPDYIIVNAGAAQFLEGGPITMTAEDILAVTQAAPQAHVIAVHMDTVNHCFLTREILREYLLEQDLVEQVLVPDDGEEIVL</sequence>
<dbReference type="PANTHER" id="PTHR43546">
    <property type="entry name" value="UPF0173 METAL-DEPENDENT HYDROLASE MJ1163-RELATED"/>
    <property type="match status" value="1"/>
</dbReference>
<evidence type="ECO:0000313" key="3">
    <source>
        <dbReference type="EMBL" id="SCC29574.1"/>
    </source>
</evidence>
<dbReference type="OrthoDB" id="9805728at2"/>
<dbReference type="InterPro" id="IPR050114">
    <property type="entry name" value="UPF0173_UPF0282_UlaG_hydrolase"/>
</dbReference>
<organism evidence="3 4">
    <name type="scientific">Chitinophaga costaii</name>
    <dbReference type="NCBI Taxonomy" id="1335309"/>
    <lineage>
        <taxon>Bacteria</taxon>
        <taxon>Pseudomonadati</taxon>
        <taxon>Bacteroidota</taxon>
        <taxon>Chitinophagia</taxon>
        <taxon>Chitinophagales</taxon>
        <taxon>Chitinophagaceae</taxon>
        <taxon>Chitinophaga</taxon>
    </lineage>
</organism>
<dbReference type="Proteomes" id="UP000242818">
    <property type="component" value="Unassembled WGS sequence"/>
</dbReference>
<dbReference type="PANTHER" id="PTHR43546:SF9">
    <property type="entry name" value="L-ASCORBATE-6-PHOSPHATE LACTONASE ULAG-RELATED"/>
    <property type="match status" value="1"/>
</dbReference>
<dbReference type="GO" id="GO:0016787">
    <property type="term" value="F:hydrolase activity"/>
    <property type="evidence" value="ECO:0007669"/>
    <property type="project" value="UniProtKB-KW"/>
</dbReference>
<dbReference type="RefSeq" id="WP_089711556.1">
    <property type="nucleotide sequence ID" value="NZ_FMAR01000005.1"/>
</dbReference>
<feature type="domain" description="Metallo-beta-lactamase" evidence="2">
    <location>
        <begin position="18"/>
        <end position="214"/>
    </location>
</feature>
<dbReference type="EMBL" id="FMAR01000005">
    <property type="protein sequence ID" value="SCC29574.1"/>
    <property type="molecule type" value="Genomic_DNA"/>
</dbReference>
<protein>
    <submittedName>
        <fullName evidence="3">L-ascorbate metabolism protein UlaG, beta-lactamase superfamily</fullName>
    </submittedName>
</protein>
<dbReference type="Gene3D" id="3.60.15.10">
    <property type="entry name" value="Ribonuclease Z/Hydroxyacylglutathione hydrolase-like"/>
    <property type="match status" value="1"/>
</dbReference>
<keyword evidence="1" id="KW-0378">Hydrolase</keyword>
<dbReference type="Pfam" id="PF12706">
    <property type="entry name" value="Lactamase_B_2"/>
    <property type="match status" value="1"/>
</dbReference>
<gene>
    <name evidence="3" type="ORF">GA0116948_105225</name>
</gene>
<accession>A0A1C4DDX3</accession>
<dbReference type="InterPro" id="IPR036866">
    <property type="entry name" value="RibonucZ/Hydroxyglut_hydro"/>
</dbReference>
<dbReference type="STRING" id="1335309.GA0116948_105225"/>
<reference evidence="3 4" key="1">
    <citation type="submission" date="2016-08" db="EMBL/GenBank/DDBJ databases">
        <authorList>
            <person name="Seilhamer J.J."/>
        </authorList>
    </citation>
    <scope>NUCLEOTIDE SEQUENCE [LARGE SCALE GENOMIC DNA]</scope>
    <source>
        <strain evidence="3 4">A37T2</strain>
    </source>
</reference>
<proteinExistence type="predicted"/>
<dbReference type="SUPFAM" id="SSF56281">
    <property type="entry name" value="Metallo-hydrolase/oxidoreductase"/>
    <property type="match status" value="1"/>
</dbReference>
<keyword evidence="4" id="KW-1185">Reference proteome</keyword>
<evidence type="ECO:0000256" key="1">
    <source>
        <dbReference type="ARBA" id="ARBA00022801"/>
    </source>
</evidence>
<dbReference type="InterPro" id="IPR001279">
    <property type="entry name" value="Metallo-B-lactamas"/>
</dbReference>
<evidence type="ECO:0000259" key="2">
    <source>
        <dbReference type="Pfam" id="PF12706"/>
    </source>
</evidence>
<dbReference type="AlphaFoldDB" id="A0A1C4DDX3"/>
<evidence type="ECO:0000313" key="4">
    <source>
        <dbReference type="Proteomes" id="UP000242818"/>
    </source>
</evidence>
<name>A0A1C4DDX3_9BACT</name>